<keyword evidence="1" id="KW-1133">Transmembrane helix</keyword>
<proteinExistence type="predicted"/>
<dbReference type="AlphaFoldDB" id="A0AAV3ZHZ9"/>
<name>A0AAV3ZHZ9_9GAST</name>
<accession>A0AAV3ZHZ9</accession>
<evidence type="ECO:0000313" key="2">
    <source>
        <dbReference type="EMBL" id="GFN93503.1"/>
    </source>
</evidence>
<sequence length="225" mass="25230">MFYLGKLDFNVPFLAIGLLSSAFLTCASRIRDWIQRHLIDPRKASAFFLSDIILFTFCTTGAMTPLPLTFKRNCQASFGSEVVLRFSHPLYHSVILATWLIWPFPYGRAHCPFSSFYPFGLHVFTCLISHRNCLSMLFYLYEGEPADHSTGHSVSSGACYRSGKNFIILVDGCTIKKLALRKSHLAFFVPAKRRCTTLTVDDDEIGQIIGANVSECLPRSGLGEI</sequence>
<dbReference type="EMBL" id="BLXT01002349">
    <property type="protein sequence ID" value="GFN93503.1"/>
    <property type="molecule type" value="Genomic_DNA"/>
</dbReference>
<feature type="transmembrane region" description="Helical" evidence="1">
    <location>
        <begin position="46"/>
        <end position="70"/>
    </location>
</feature>
<reference evidence="2 3" key="1">
    <citation type="journal article" date="2021" name="Elife">
        <title>Chloroplast acquisition without the gene transfer in kleptoplastic sea slugs, Plakobranchus ocellatus.</title>
        <authorList>
            <person name="Maeda T."/>
            <person name="Takahashi S."/>
            <person name="Yoshida T."/>
            <person name="Shimamura S."/>
            <person name="Takaki Y."/>
            <person name="Nagai Y."/>
            <person name="Toyoda A."/>
            <person name="Suzuki Y."/>
            <person name="Arimoto A."/>
            <person name="Ishii H."/>
            <person name="Satoh N."/>
            <person name="Nishiyama T."/>
            <person name="Hasebe M."/>
            <person name="Maruyama T."/>
            <person name="Minagawa J."/>
            <person name="Obokata J."/>
            <person name="Shigenobu S."/>
        </authorList>
    </citation>
    <scope>NUCLEOTIDE SEQUENCE [LARGE SCALE GENOMIC DNA]</scope>
</reference>
<organism evidence="2 3">
    <name type="scientific">Plakobranchus ocellatus</name>
    <dbReference type="NCBI Taxonomy" id="259542"/>
    <lineage>
        <taxon>Eukaryota</taxon>
        <taxon>Metazoa</taxon>
        <taxon>Spiralia</taxon>
        <taxon>Lophotrochozoa</taxon>
        <taxon>Mollusca</taxon>
        <taxon>Gastropoda</taxon>
        <taxon>Heterobranchia</taxon>
        <taxon>Euthyneura</taxon>
        <taxon>Panpulmonata</taxon>
        <taxon>Sacoglossa</taxon>
        <taxon>Placobranchoidea</taxon>
        <taxon>Plakobranchidae</taxon>
        <taxon>Plakobranchus</taxon>
    </lineage>
</organism>
<keyword evidence="1" id="KW-0472">Membrane</keyword>
<protein>
    <submittedName>
        <fullName evidence="2">Uncharacterized protein</fullName>
    </submittedName>
</protein>
<gene>
    <name evidence="2" type="ORF">PoB_002000900</name>
</gene>
<dbReference type="Proteomes" id="UP000735302">
    <property type="component" value="Unassembled WGS sequence"/>
</dbReference>
<keyword evidence="3" id="KW-1185">Reference proteome</keyword>
<evidence type="ECO:0000256" key="1">
    <source>
        <dbReference type="SAM" id="Phobius"/>
    </source>
</evidence>
<keyword evidence="1" id="KW-0812">Transmembrane</keyword>
<feature type="transmembrane region" description="Helical" evidence="1">
    <location>
        <begin position="12"/>
        <end position="34"/>
    </location>
</feature>
<evidence type="ECO:0000313" key="3">
    <source>
        <dbReference type="Proteomes" id="UP000735302"/>
    </source>
</evidence>
<comment type="caution">
    <text evidence="2">The sequence shown here is derived from an EMBL/GenBank/DDBJ whole genome shotgun (WGS) entry which is preliminary data.</text>
</comment>